<evidence type="ECO:0000313" key="1">
    <source>
        <dbReference type="EMBL" id="MDA7026751.1"/>
    </source>
</evidence>
<sequence>MNKNDLQECISECESALTHLNHALRKVHDQAKPKMEHAVRDLEECIQECRSHL</sequence>
<evidence type="ECO:0000313" key="2">
    <source>
        <dbReference type="Proteomes" id="UP001211894"/>
    </source>
</evidence>
<dbReference type="RefSeq" id="WP_270801977.1">
    <property type="nucleotide sequence ID" value="NZ_JAQFWW010000003.1"/>
</dbReference>
<dbReference type="Proteomes" id="UP001211894">
    <property type="component" value="Unassembled WGS sequence"/>
</dbReference>
<dbReference type="Gene3D" id="1.20.120.660">
    <property type="entry name" value="IL-4 antagonist (De novo design) like domain"/>
    <property type="match status" value="1"/>
</dbReference>
<keyword evidence="2" id="KW-1185">Reference proteome</keyword>
<reference evidence="1 2" key="1">
    <citation type="submission" date="2023-01" db="EMBL/GenBank/DDBJ databases">
        <title>Bacillus changyiensis sp. nov., isolated from a coastal deposit.</title>
        <authorList>
            <person name="Xiao G."/>
            <person name="Lai Q."/>
            <person name="Hu Z."/>
            <person name="Shao Z."/>
        </authorList>
    </citation>
    <scope>NUCLEOTIDE SEQUENCE [LARGE SCALE GENOMIC DNA]</scope>
    <source>
        <strain evidence="1 2">CLL-7-23</strain>
    </source>
</reference>
<gene>
    <name evidence="1" type="ORF">PJ311_09040</name>
</gene>
<organism evidence="1 2">
    <name type="scientific">Bacillus changyiensis</name>
    <dbReference type="NCBI Taxonomy" id="3004103"/>
    <lineage>
        <taxon>Bacteria</taxon>
        <taxon>Bacillati</taxon>
        <taxon>Bacillota</taxon>
        <taxon>Bacilli</taxon>
        <taxon>Bacillales</taxon>
        <taxon>Bacillaceae</taxon>
        <taxon>Bacillus</taxon>
    </lineage>
</organism>
<protein>
    <submittedName>
        <fullName evidence="1">Uncharacterized protein</fullName>
    </submittedName>
</protein>
<comment type="caution">
    <text evidence="1">The sequence shown here is derived from an EMBL/GenBank/DDBJ whole genome shotgun (WGS) entry which is preliminary data.</text>
</comment>
<accession>A0ABT4X5P3</accession>
<dbReference type="EMBL" id="JAQKAB010000005">
    <property type="protein sequence ID" value="MDA7026751.1"/>
    <property type="molecule type" value="Genomic_DNA"/>
</dbReference>
<proteinExistence type="predicted"/>
<name>A0ABT4X5P3_9BACI</name>